<keyword evidence="2" id="KW-1185">Reference proteome</keyword>
<accession>A0A8H6IL44</accession>
<dbReference type="AlphaFoldDB" id="A0A8H6IL44"/>
<evidence type="ECO:0000313" key="1">
    <source>
        <dbReference type="EMBL" id="KAF6783205.1"/>
    </source>
</evidence>
<proteinExistence type="predicted"/>
<reference evidence="1 2" key="1">
    <citation type="journal article" date="2020" name="Phytopathology">
        <title>Genome Sequence Resources of Colletotrichum truncatum, C. plurivorum, C. musicola, and C. sojae: Four Species Pathogenic to Soybean (Glycine max).</title>
        <authorList>
            <person name="Rogerio F."/>
            <person name="Boufleur T.R."/>
            <person name="Ciampi-Guillardi M."/>
            <person name="Sukno S.A."/>
            <person name="Thon M.R."/>
            <person name="Massola Junior N.S."/>
            <person name="Baroncelli R."/>
        </authorList>
    </citation>
    <scope>NUCLEOTIDE SEQUENCE [LARGE SCALE GENOMIC DNA]</scope>
    <source>
        <strain evidence="1 2">LFN0009</strain>
    </source>
</reference>
<gene>
    <name evidence="1" type="ORF">CSOJ01_15927</name>
</gene>
<dbReference type="Proteomes" id="UP000652219">
    <property type="component" value="Unassembled WGS sequence"/>
</dbReference>
<dbReference type="EMBL" id="WIGN01000839">
    <property type="protein sequence ID" value="KAF6783205.1"/>
    <property type="molecule type" value="Genomic_DNA"/>
</dbReference>
<organism evidence="1 2">
    <name type="scientific">Colletotrichum sojae</name>
    <dbReference type="NCBI Taxonomy" id="2175907"/>
    <lineage>
        <taxon>Eukaryota</taxon>
        <taxon>Fungi</taxon>
        <taxon>Dikarya</taxon>
        <taxon>Ascomycota</taxon>
        <taxon>Pezizomycotina</taxon>
        <taxon>Sordariomycetes</taxon>
        <taxon>Hypocreomycetidae</taxon>
        <taxon>Glomerellales</taxon>
        <taxon>Glomerellaceae</taxon>
        <taxon>Colletotrichum</taxon>
        <taxon>Colletotrichum orchidearum species complex</taxon>
    </lineage>
</organism>
<comment type="caution">
    <text evidence="1">The sequence shown here is derived from an EMBL/GenBank/DDBJ whole genome shotgun (WGS) entry which is preliminary data.</text>
</comment>
<sequence>MSVYTQEDKILLAIKAIRSARAAGQKPSVLCAVKTYGVPESSVRYRVNDRPRRVIKQDSRGFPLRLASVEYIANLLLGARNGEPFILLRNKIAKYKIKEGNIYNFDKTSFIVGVITILIVAARTNQRSKVKSV</sequence>
<protein>
    <submittedName>
        <fullName evidence="1">Transposase</fullName>
    </submittedName>
</protein>
<name>A0A8H6IL44_9PEZI</name>
<evidence type="ECO:0000313" key="2">
    <source>
        <dbReference type="Proteomes" id="UP000652219"/>
    </source>
</evidence>